<accession>A0A2R6RLL3</accession>
<dbReference type="Proteomes" id="UP000186601">
    <property type="component" value="Unassembled WGS sequence"/>
</dbReference>
<dbReference type="EMBL" id="MLYV02000233">
    <property type="protein sequence ID" value="PSS30920.1"/>
    <property type="molecule type" value="Genomic_DNA"/>
</dbReference>
<dbReference type="STRING" id="98765.A0A2R6RLL3"/>
<proteinExistence type="predicted"/>
<dbReference type="InterPro" id="IPR029058">
    <property type="entry name" value="AB_hydrolase_fold"/>
</dbReference>
<dbReference type="Gene3D" id="3.40.50.1820">
    <property type="entry name" value="alpha/beta hydrolase"/>
    <property type="match status" value="1"/>
</dbReference>
<dbReference type="OrthoDB" id="2152248at2759"/>
<reference evidence="1 2" key="1">
    <citation type="submission" date="2018-02" db="EMBL/GenBank/DDBJ databases">
        <title>Genome sequence of the basidiomycete white-rot fungus Phlebia centrifuga.</title>
        <authorList>
            <person name="Granchi Z."/>
            <person name="Peng M."/>
            <person name="de Vries R.P."/>
            <person name="Hilden K."/>
            <person name="Makela M.R."/>
            <person name="Grigoriev I."/>
            <person name="Riley R."/>
        </authorList>
    </citation>
    <scope>NUCLEOTIDE SEQUENCE [LARGE SCALE GENOMIC DNA]</scope>
    <source>
        <strain evidence="1 2">FBCC195</strain>
    </source>
</reference>
<keyword evidence="2" id="KW-1185">Reference proteome</keyword>
<evidence type="ECO:0000313" key="1">
    <source>
        <dbReference type="EMBL" id="PSS30920.1"/>
    </source>
</evidence>
<gene>
    <name evidence="1" type="ORF">PHLCEN_2v2545</name>
</gene>
<sequence>MAVSKQSFVIAGLPVHVYSERHWTESTGPVAVLFFLHGRTGTAKGIEWIVEDTLKRVGERRKEDKHSLDLVVVTFVSSFSCMNRKELTVNFLGSQDQRNHGDRLIDAHANGAWKKGGNERHAIDMYAIQTGTAQDVSYLIDFLPCYLFPSGEREIAQWMVAGKSLGGHSTWISLTHEPRISLAVPIIACPDYMSLITARAKYSHIPVSPPYFPPSLLSYIATHDPINTAYTASNSSNPFLNKKILVLSGGSDPLVPFEHSRKFVEGLNVGWGKEQGGVKEVVVMDDVGHECTPEMVKLMANFIWEHSLSVGPR</sequence>
<comment type="caution">
    <text evidence="1">The sequence shown here is derived from an EMBL/GenBank/DDBJ whole genome shotgun (WGS) entry which is preliminary data.</text>
</comment>
<dbReference type="AlphaFoldDB" id="A0A2R6RLL3"/>
<organism evidence="1 2">
    <name type="scientific">Hermanssonia centrifuga</name>
    <dbReference type="NCBI Taxonomy" id="98765"/>
    <lineage>
        <taxon>Eukaryota</taxon>
        <taxon>Fungi</taxon>
        <taxon>Dikarya</taxon>
        <taxon>Basidiomycota</taxon>
        <taxon>Agaricomycotina</taxon>
        <taxon>Agaricomycetes</taxon>
        <taxon>Polyporales</taxon>
        <taxon>Meruliaceae</taxon>
        <taxon>Hermanssonia</taxon>
    </lineage>
</organism>
<evidence type="ECO:0000313" key="2">
    <source>
        <dbReference type="Proteomes" id="UP000186601"/>
    </source>
</evidence>
<dbReference type="PANTHER" id="PTHR47381">
    <property type="entry name" value="ALPHA/BETA-HYDROLASES SUPERFAMILY PROTEIN"/>
    <property type="match status" value="1"/>
</dbReference>
<evidence type="ECO:0008006" key="3">
    <source>
        <dbReference type="Google" id="ProtNLM"/>
    </source>
</evidence>
<dbReference type="PANTHER" id="PTHR47381:SF3">
    <property type="entry name" value="ALPHA_BETA-HYDROLASES SUPERFAMILY PROTEIN"/>
    <property type="match status" value="1"/>
</dbReference>
<protein>
    <recommendedName>
        <fullName evidence="3">Alpha/beta-hydrolase</fullName>
    </recommendedName>
</protein>
<dbReference type="SUPFAM" id="SSF53474">
    <property type="entry name" value="alpha/beta-Hydrolases"/>
    <property type="match status" value="1"/>
</dbReference>
<name>A0A2R6RLL3_9APHY</name>